<sequence>MIRDRHVIVIVRRPNEYLDASGLLLVVALLRWSGIYEQVPKVSAEWSCIHVVASSVGGVLQPSGHTY</sequence>
<reference evidence="2" key="1">
    <citation type="submission" date="2016-09" db="EMBL/GenBank/DDBJ databases">
        <title>Acidihalobacter prosperus F5.</title>
        <authorList>
            <person name="Khaleque H.N."/>
            <person name="Ramsay J.P."/>
            <person name="Kaksonen A.H."/>
            <person name="Boxall N.J."/>
            <person name="Watkin E.L.J."/>
        </authorList>
    </citation>
    <scope>NUCLEOTIDE SEQUENCE [LARGE SCALE GENOMIC DNA]</scope>
    <source>
        <strain evidence="2">F5</strain>
    </source>
</reference>
<evidence type="ECO:0000313" key="2">
    <source>
        <dbReference type="Proteomes" id="UP000095401"/>
    </source>
</evidence>
<dbReference type="Proteomes" id="UP000095401">
    <property type="component" value="Chromosome"/>
</dbReference>
<protein>
    <submittedName>
        <fullName evidence="1">Uncharacterized protein</fullName>
    </submittedName>
</protein>
<keyword evidence="2" id="KW-1185">Reference proteome</keyword>
<dbReference type="KEGG" id="aprs:BI364_16440"/>
<name>A0A1D8IS61_9GAMM</name>
<evidence type="ECO:0000313" key="1">
    <source>
        <dbReference type="EMBL" id="AOU99306.1"/>
    </source>
</evidence>
<gene>
    <name evidence="1" type="ORF">BI364_16440</name>
</gene>
<proteinExistence type="predicted"/>
<dbReference type="AlphaFoldDB" id="A0A1D8IS61"/>
<dbReference type="EMBL" id="CP017415">
    <property type="protein sequence ID" value="AOU99306.1"/>
    <property type="molecule type" value="Genomic_DNA"/>
</dbReference>
<accession>A0A1D8IS61</accession>
<organism evidence="1 2">
    <name type="scientific">Acidihalobacter yilgarnensis</name>
    <dbReference type="NCBI Taxonomy" id="2819280"/>
    <lineage>
        <taxon>Bacteria</taxon>
        <taxon>Pseudomonadati</taxon>
        <taxon>Pseudomonadota</taxon>
        <taxon>Gammaproteobacteria</taxon>
        <taxon>Chromatiales</taxon>
        <taxon>Ectothiorhodospiraceae</taxon>
        <taxon>Acidihalobacter</taxon>
    </lineage>
</organism>